<feature type="transmembrane region" description="Helical" evidence="10">
    <location>
        <begin position="40"/>
        <end position="57"/>
    </location>
</feature>
<comment type="subcellular location">
    <subcellularLocation>
        <location evidence="1 10">Cell membrane</location>
        <topology evidence="1 10">Multi-pass membrane protein</topology>
    </subcellularLocation>
</comment>
<feature type="transmembrane region" description="Helical" evidence="10">
    <location>
        <begin position="69"/>
        <end position="89"/>
    </location>
</feature>
<evidence type="ECO:0000256" key="4">
    <source>
        <dbReference type="ARBA" id="ARBA00022679"/>
    </source>
</evidence>
<feature type="transmembrane region" description="Helical" evidence="10">
    <location>
        <begin position="161"/>
        <end position="182"/>
    </location>
</feature>
<feature type="transmembrane region" description="Helical" evidence="10">
    <location>
        <begin position="137"/>
        <end position="154"/>
    </location>
</feature>
<dbReference type="STRING" id="1042163.BRLA_c042430"/>
<comment type="function">
    <text evidence="10">Converts heme B (protoheme IX) to heme O by substitution of the vinyl group on carbon 2 of heme B porphyrin ring with a hydroxyethyl farnesyl side group.</text>
</comment>
<comment type="pathway">
    <text evidence="2 10">Porphyrin-containing compound metabolism; heme O biosynthesis; heme O from protoheme: step 1/1.</text>
</comment>
<proteinExistence type="inferred from homology"/>
<reference evidence="11 12" key="1">
    <citation type="journal article" date="2011" name="J. Bacteriol.">
        <title>Genome sequence of Brevibacillus laterosporus LMG 15441, a pathogen of invertebrates.</title>
        <authorList>
            <person name="Djukic M."/>
            <person name="Poehlein A."/>
            <person name="Thurmer A."/>
            <person name="Daniel R."/>
        </authorList>
    </citation>
    <scope>NUCLEOTIDE SEQUENCE [LARGE SCALE GENOMIC DNA]</scope>
    <source>
        <strain evidence="11 12">LMG 15441</strain>
    </source>
</reference>
<keyword evidence="12" id="KW-1185">Reference proteome</keyword>
<dbReference type="PANTHER" id="PTHR43448:SF2">
    <property type="entry name" value="PROTOHEME IX FARNESYLTRANSFERASE, MITOCHONDRIAL"/>
    <property type="match status" value="1"/>
</dbReference>
<dbReference type="PROSITE" id="PS00943">
    <property type="entry name" value="UBIA"/>
    <property type="match status" value="1"/>
</dbReference>
<keyword evidence="8 10" id="KW-0472">Membrane</keyword>
<evidence type="ECO:0000256" key="8">
    <source>
        <dbReference type="ARBA" id="ARBA00023136"/>
    </source>
</evidence>
<evidence type="ECO:0000256" key="3">
    <source>
        <dbReference type="ARBA" id="ARBA00022475"/>
    </source>
</evidence>
<dbReference type="PANTHER" id="PTHR43448">
    <property type="entry name" value="PROTOHEME IX FARNESYLTRANSFERASE, MITOCHONDRIAL"/>
    <property type="match status" value="1"/>
</dbReference>
<dbReference type="NCBIfam" id="NF003349">
    <property type="entry name" value="PRK04375.1-2"/>
    <property type="match status" value="1"/>
</dbReference>
<dbReference type="FunFam" id="1.10.357.140:FF:000001">
    <property type="entry name" value="Protoheme IX farnesyltransferase"/>
    <property type="match status" value="1"/>
</dbReference>
<dbReference type="HOGENOM" id="CLU_029631_0_0_9"/>
<keyword evidence="7 10" id="KW-0350">Heme biosynthesis</keyword>
<dbReference type="HAMAP" id="MF_00154">
    <property type="entry name" value="CyoE_CtaB"/>
    <property type="match status" value="1"/>
</dbReference>
<comment type="catalytic activity">
    <reaction evidence="9 10">
        <text>heme b + (2E,6E)-farnesyl diphosphate + H2O = Fe(II)-heme o + diphosphate</text>
        <dbReference type="Rhea" id="RHEA:28070"/>
        <dbReference type="ChEBI" id="CHEBI:15377"/>
        <dbReference type="ChEBI" id="CHEBI:33019"/>
        <dbReference type="ChEBI" id="CHEBI:60344"/>
        <dbReference type="ChEBI" id="CHEBI:60530"/>
        <dbReference type="ChEBI" id="CHEBI:175763"/>
        <dbReference type="EC" id="2.5.1.141"/>
    </reaction>
</comment>
<feature type="transmembrane region" description="Helical" evidence="10">
    <location>
        <begin position="237"/>
        <end position="254"/>
    </location>
</feature>
<feature type="transmembrane region" description="Helical" evidence="10">
    <location>
        <begin position="188"/>
        <end position="209"/>
    </location>
</feature>
<dbReference type="InterPro" id="IPR030470">
    <property type="entry name" value="UbiA_prenylTrfase_CS"/>
</dbReference>
<dbReference type="RefSeq" id="WP_003334462.1">
    <property type="nucleotide sequence ID" value="NZ_CP007806.1"/>
</dbReference>
<dbReference type="InterPro" id="IPR006369">
    <property type="entry name" value="Protohaem_IX_farnesylTrfase"/>
</dbReference>
<evidence type="ECO:0000256" key="6">
    <source>
        <dbReference type="ARBA" id="ARBA00022989"/>
    </source>
</evidence>
<keyword evidence="4 10" id="KW-0808">Transferase</keyword>
<evidence type="ECO:0000256" key="1">
    <source>
        <dbReference type="ARBA" id="ARBA00004651"/>
    </source>
</evidence>
<dbReference type="NCBIfam" id="NF003348">
    <property type="entry name" value="PRK04375.1-1"/>
    <property type="match status" value="1"/>
</dbReference>
<evidence type="ECO:0000313" key="12">
    <source>
        <dbReference type="Proteomes" id="UP000005850"/>
    </source>
</evidence>
<dbReference type="InterPro" id="IPR000537">
    <property type="entry name" value="UbiA_prenyltransferase"/>
</dbReference>
<feature type="transmembrane region" description="Helical" evidence="10">
    <location>
        <begin position="260"/>
        <end position="280"/>
    </location>
</feature>
<dbReference type="KEGG" id="blr:BRLA_c042430"/>
<sequence length="316" mass="34856">MEHEVDLKESGTSFLDDMDTKQVQTEPATLSDYVQLMKPGIIFSNLLTAFAGIWLASAGFKNFQFDLTIYTLIGTSVIIGSGAVLNNYLDRDLDKRMKRTQSRALATGRIQPRNALIFGLGLLLLGLIVLFFLANPLAAVCGLVGHIFYVLIYTPMKRVSTLNTVVGSVSGAMPPLIGWAAVTGTLDLGAWTLFLIIFLWQSPHFLSLAMMKVEDYRAGGIPMLPVVRGFEETKRQMFFWGAALLPASLILFLYGNVGMLYFIVASIMGIIYVVFLFQGFSAKDDMAWAKKLFGYSLIYLTVMCAAMVISAILVHL</sequence>
<dbReference type="eggNOG" id="COG0109">
    <property type="taxonomic scope" value="Bacteria"/>
</dbReference>
<evidence type="ECO:0000313" key="11">
    <source>
        <dbReference type="EMBL" id="AIG28518.1"/>
    </source>
</evidence>
<keyword evidence="6 10" id="KW-1133">Transmembrane helix</keyword>
<dbReference type="AlphaFoldDB" id="A0A075RBB2"/>
<evidence type="ECO:0000256" key="5">
    <source>
        <dbReference type="ARBA" id="ARBA00022692"/>
    </source>
</evidence>
<gene>
    <name evidence="10" type="primary">ctaB</name>
    <name evidence="11" type="ORF">BRLA_c042430</name>
</gene>
<feature type="transmembrane region" description="Helical" evidence="10">
    <location>
        <begin position="292"/>
        <end position="314"/>
    </location>
</feature>
<organism evidence="11 12">
    <name type="scientific">Brevibacillus laterosporus LMG 15441</name>
    <dbReference type="NCBI Taxonomy" id="1042163"/>
    <lineage>
        <taxon>Bacteria</taxon>
        <taxon>Bacillati</taxon>
        <taxon>Bacillota</taxon>
        <taxon>Bacilli</taxon>
        <taxon>Bacillales</taxon>
        <taxon>Paenibacillaceae</taxon>
        <taxon>Brevibacillus</taxon>
    </lineage>
</organism>
<accession>A0A075RBB2</accession>
<evidence type="ECO:0000256" key="10">
    <source>
        <dbReference type="HAMAP-Rule" id="MF_00154"/>
    </source>
</evidence>
<dbReference type="Proteomes" id="UP000005850">
    <property type="component" value="Chromosome"/>
</dbReference>
<dbReference type="Gene3D" id="1.10.357.140">
    <property type="entry name" value="UbiA prenyltransferase"/>
    <property type="match status" value="1"/>
</dbReference>
<evidence type="ECO:0000256" key="9">
    <source>
        <dbReference type="ARBA" id="ARBA00047690"/>
    </source>
</evidence>
<dbReference type="GO" id="GO:0008495">
    <property type="term" value="F:protoheme IX farnesyltransferase activity"/>
    <property type="evidence" value="ECO:0007669"/>
    <property type="project" value="UniProtKB-UniRule"/>
</dbReference>
<keyword evidence="3 10" id="KW-1003">Cell membrane</keyword>
<protein>
    <recommendedName>
        <fullName evidence="10">Protoheme IX farnesyltransferase</fullName>
        <ecNumber evidence="10">2.5.1.141</ecNumber>
    </recommendedName>
    <alternativeName>
        <fullName evidence="10">Heme B farnesyltransferase</fullName>
    </alternativeName>
    <alternativeName>
        <fullName evidence="10">Heme O synthase</fullName>
    </alternativeName>
</protein>
<dbReference type="GO" id="GO:0048034">
    <property type="term" value="P:heme O biosynthetic process"/>
    <property type="evidence" value="ECO:0007669"/>
    <property type="project" value="UniProtKB-UniRule"/>
</dbReference>
<comment type="miscellaneous">
    <text evidence="10">Carbon 2 of the heme B porphyrin ring is defined according to the Fischer nomenclature.</text>
</comment>
<comment type="similarity">
    <text evidence="10">Belongs to the UbiA prenyltransferase family. Protoheme IX farnesyltransferase subfamily.</text>
</comment>
<comment type="subunit">
    <text evidence="10">Interacts with CtaA.</text>
</comment>
<name>A0A075RBB2_BRELA</name>
<dbReference type="GO" id="GO:0005886">
    <property type="term" value="C:plasma membrane"/>
    <property type="evidence" value="ECO:0007669"/>
    <property type="project" value="UniProtKB-SubCell"/>
</dbReference>
<dbReference type="EC" id="2.5.1.141" evidence="10"/>
<evidence type="ECO:0000256" key="7">
    <source>
        <dbReference type="ARBA" id="ARBA00023133"/>
    </source>
</evidence>
<feature type="transmembrane region" description="Helical" evidence="10">
    <location>
        <begin position="110"/>
        <end position="131"/>
    </location>
</feature>
<dbReference type="InterPro" id="IPR044878">
    <property type="entry name" value="UbiA_sf"/>
</dbReference>
<dbReference type="CDD" id="cd13957">
    <property type="entry name" value="PT_UbiA_Cox10"/>
    <property type="match status" value="1"/>
</dbReference>
<keyword evidence="5 10" id="KW-0812">Transmembrane</keyword>
<dbReference type="EMBL" id="CP007806">
    <property type="protein sequence ID" value="AIG28518.1"/>
    <property type="molecule type" value="Genomic_DNA"/>
</dbReference>
<dbReference type="Pfam" id="PF01040">
    <property type="entry name" value="UbiA"/>
    <property type="match status" value="1"/>
</dbReference>
<dbReference type="UniPathway" id="UPA00834">
    <property type="reaction ID" value="UER00712"/>
</dbReference>
<evidence type="ECO:0000256" key="2">
    <source>
        <dbReference type="ARBA" id="ARBA00004919"/>
    </source>
</evidence>
<dbReference type="NCBIfam" id="TIGR01473">
    <property type="entry name" value="cyoE_ctaB"/>
    <property type="match status" value="1"/>
</dbReference>